<gene>
    <name evidence="1" type="ORF">HanXRQr2_Chr12g0549751</name>
</gene>
<evidence type="ECO:0000313" key="2">
    <source>
        <dbReference type="Proteomes" id="UP000215914"/>
    </source>
</evidence>
<name>A0A9K3HHY5_HELAN</name>
<protein>
    <submittedName>
        <fullName evidence="1">Uncharacterized protein</fullName>
    </submittedName>
</protein>
<sequence length="72" mass="8352">MIGGERVCLRMLHNFYGFTCIDRGFLHVYPGQAYWRIHNEAPLRLKLLDFLWFCQSTSSDATILLSMVTILA</sequence>
<dbReference type="EMBL" id="MNCJ02000327">
    <property type="protein sequence ID" value="KAF5778632.1"/>
    <property type="molecule type" value="Genomic_DNA"/>
</dbReference>
<keyword evidence="2" id="KW-1185">Reference proteome</keyword>
<dbReference type="Gramene" id="mRNA:HanXRQr2_Chr12g0549751">
    <property type="protein sequence ID" value="mRNA:HanXRQr2_Chr12g0549751"/>
    <property type="gene ID" value="HanXRQr2_Chr12g0549751"/>
</dbReference>
<dbReference type="Proteomes" id="UP000215914">
    <property type="component" value="Unassembled WGS sequence"/>
</dbReference>
<reference evidence="1" key="2">
    <citation type="submission" date="2020-06" db="EMBL/GenBank/DDBJ databases">
        <title>Helianthus annuus Genome sequencing and assembly Release 2.</title>
        <authorList>
            <person name="Gouzy J."/>
            <person name="Langlade N."/>
            <person name="Munos S."/>
        </authorList>
    </citation>
    <scope>NUCLEOTIDE SEQUENCE</scope>
    <source>
        <tissue evidence="1">Leaves</tissue>
    </source>
</reference>
<reference evidence="1" key="1">
    <citation type="journal article" date="2017" name="Nature">
        <title>The sunflower genome provides insights into oil metabolism, flowering and Asterid evolution.</title>
        <authorList>
            <person name="Badouin H."/>
            <person name="Gouzy J."/>
            <person name="Grassa C.J."/>
            <person name="Murat F."/>
            <person name="Staton S.E."/>
            <person name="Cottret L."/>
            <person name="Lelandais-Briere C."/>
            <person name="Owens G.L."/>
            <person name="Carrere S."/>
            <person name="Mayjonade B."/>
            <person name="Legrand L."/>
            <person name="Gill N."/>
            <person name="Kane N.C."/>
            <person name="Bowers J.E."/>
            <person name="Hubner S."/>
            <person name="Bellec A."/>
            <person name="Berard A."/>
            <person name="Berges H."/>
            <person name="Blanchet N."/>
            <person name="Boniface M.C."/>
            <person name="Brunel D."/>
            <person name="Catrice O."/>
            <person name="Chaidir N."/>
            <person name="Claudel C."/>
            <person name="Donnadieu C."/>
            <person name="Faraut T."/>
            <person name="Fievet G."/>
            <person name="Helmstetter N."/>
            <person name="King M."/>
            <person name="Knapp S.J."/>
            <person name="Lai Z."/>
            <person name="Le Paslier M.C."/>
            <person name="Lippi Y."/>
            <person name="Lorenzon L."/>
            <person name="Mandel J.R."/>
            <person name="Marage G."/>
            <person name="Marchand G."/>
            <person name="Marquand E."/>
            <person name="Bret-Mestries E."/>
            <person name="Morien E."/>
            <person name="Nambeesan S."/>
            <person name="Nguyen T."/>
            <person name="Pegot-Espagnet P."/>
            <person name="Pouilly N."/>
            <person name="Raftis F."/>
            <person name="Sallet E."/>
            <person name="Schiex T."/>
            <person name="Thomas J."/>
            <person name="Vandecasteele C."/>
            <person name="Vares D."/>
            <person name="Vear F."/>
            <person name="Vautrin S."/>
            <person name="Crespi M."/>
            <person name="Mangin B."/>
            <person name="Burke J.M."/>
            <person name="Salse J."/>
            <person name="Munos S."/>
            <person name="Vincourt P."/>
            <person name="Rieseberg L.H."/>
            <person name="Langlade N.B."/>
        </authorList>
    </citation>
    <scope>NUCLEOTIDE SEQUENCE</scope>
    <source>
        <tissue evidence="1">Leaves</tissue>
    </source>
</reference>
<evidence type="ECO:0000313" key="1">
    <source>
        <dbReference type="EMBL" id="KAF5778632.1"/>
    </source>
</evidence>
<comment type="caution">
    <text evidence="1">The sequence shown here is derived from an EMBL/GenBank/DDBJ whole genome shotgun (WGS) entry which is preliminary data.</text>
</comment>
<dbReference type="AlphaFoldDB" id="A0A9K3HHY5"/>
<organism evidence="1 2">
    <name type="scientific">Helianthus annuus</name>
    <name type="common">Common sunflower</name>
    <dbReference type="NCBI Taxonomy" id="4232"/>
    <lineage>
        <taxon>Eukaryota</taxon>
        <taxon>Viridiplantae</taxon>
        <taxon>Streptophyta</taxon>
        <taxon>Embryophyta</taxon>
        <taxon>Tracheophyta</taxon>
        <taxon>Spermatophyta</taxon>
        <taxon>Magnoliopsida</taxon>
        <taxon>eudicotyledons</taxon>
        <taxon>Gunneridae</taxon>
        <taxon>Pentapetalae</taxon>
        <taxon>asterids</taxon>
        <taxon>campanulids</taxon>
        <taxon>Asterales</taxon>
        <taxon>Asteraceae</taxon>
        <taxon>Asteroideae</taxon>
        <taxon>Heliantheae alliance</taxon>
        <taxon>Heliantheae</taxon>
        <taxon>Helianthus</taxon>
    </lineage>
</organism>
<accession>A0A9K3HHY5</accession>
<proteinExistence type="predicted"/>